<protein>
    <submittedName>
        <fullName evidence="2">Uncharacterized protein</fullName>
    </submittedName>
</protein>
<accession>A4G2H9</accession>
<feature type="compositionally biased region" description="Polar residues" evidence="1">
    <location>
        <begin position="1"/>
        <end position="41"/>
    </location>
</feature>
<reference evidence="2 3" key="1">
    <citation type="journal article" date="2007" name="PLoS Genet.">
        <title>A tale of two oxidation states: bacterial colonization of arsenic-rich environments.</title>
        <authorList>
            <person name="Muller D."/>
            <person name="Medigue C."/>
            <person name="Koechler S."/>
            <person name="Barbe V."/>
            <person name="Barakat M."/>
            <person name="Talla E."/>
            <person name="Bonnefoy V."/>
            <person name="Krin E."/>
            <person name="Arsene-Ploetze F."/>
            <person name="Carapito C."/>
            <person name="Chandler M."/>
            <person name="Cournoyer B."/>
            <person name="Cruveiller S."/>
            <person name="Dossat C."/>
            <person name="Duval S."/>
            <person name="Heymann M."/>
            <person name="Leize E."/>
            <person name="Lieutaud A."/>
            <person name="Lievremont D."/>
            <person name="Makita Y."/>
            <person name="Mangenot S."/>
            <person name="Nitschke W."/>
            <person name="Ortet P."/>
            <person name="Perdrial N."/>
            <person name="Schoepp B."/>
            <person name="Siguier N."/>
            <person name="Simeonova D.D."/>
            <person name="Rouy Z."/>
            <person name="Segurens B."/>
            <person name="Turlin E."/>
            <person name="Vallenet D."/>
            <person name="Van Dorsselaer A."/>
            <person name="Weiss S."/>
            <person name="Weissenbach J."/>
            <person name="Lett M.C."/>
            <person name="Danchin A."/>
            <person name="Bertin P.N."/>
        </authorList>
    </citation>
    <scope>NUCLEOTIDE SEQUENCE [LARGE SCALE GENOMIC DNA]</scope>
    <source>
        <strain evidence="3">ULPAs1</strain>
    </source>
</reference>
<dbReference type="HOGENOM" id="CLU_2788202_0_0_4"/>
<dbReference type="KEGG" id="har:HEAR0506"/>
<gene>
    <name evidence="2" type="ordered locus">HEAR0506</name>
</gene>
<dbReference type="EMBL" id="CU207211">
    <property type="protein sequence ID" value="CAL60716.1"/>
    <property type="molecule type" value="Genomic_DNA"/>
</dbReference>
<feature type="compositionally biased region" description="Low complexity" evidence="1">
    <location>
        <begin position="42"/>
        <end position="53"/>
    </location>
</feature>
<keyword evidence="3" id="KW-1185">Reference proteome</keyword>
<dbReference type="Proteomes" id="UP000006697">
    <property type="component" value="Chromosome"/>
</dbReference>
<sequence>MCGSQKQNVISINFLENQMNQKSANHKSNQSNPNNPTFQHVNNNRSNQGNPNNPAHHSSRATPIVPKK</sequence>
<evidence type="ECO:0000313" key="2">
    <source>
        <dbReference type="EMBL" id="CAL60716.1"/>
    </source>
</evidence>
<evidence type="ECO:0000256" key="1">
    <source>
        <dbReference type="SAM" id="MobiDB-lite"/>
    </source>
</evidence>
<proteinExistence type="predicted"/>
<feature type="region of interest" description="Disordered" evidence="1">
    <location>
        <begin position="1"/>
        <end position="68"/>
    </location>
</feature>
<organism evidence="2 3">
    <name type="scientific">Herminiimonas arsenicoxydans</name>
    <dbReference type="NCBI Taxonomy" id="204773"/>
    <lineage>
        <taxon>Bacteria</taxon>
        <taxon>Pseudomonadati</taxon>
        <taxon>Pseudomonadota</taxon>
        <taxon>Betaproteobacteria</taxon>
        <taxon>Burkholderiales</taxon>
        <taxon>Oxalobacteraceae</taxon>
        <taxon>Herminiimonas</taxon>
    </lineage>
</organism>
<name>A4G2H9_HERAR</name>
<evidence type="ECO:0000313" key="3">
    <source>
        <dbReference type="Proteomes" id="UP000006697"/>
    </source>
</evidence>
<dbReference type="AlphaFoldDB" id="A4G2H9"/>